<evidence type="ECO:0000256" key="2">
    <source>
        <dbReference type="ARBA" id="ARBA00008312"/>
    </source>
</evidence>
<keyword evidence="4" id="KW-0285">Flavoprotein</keyword>
<dbReference type="Pfam" id="PF00175">
    <property type="entry name" value="NAD_binding_1"/>
    <property type="match status" value="1"/>
</dbReference>
<keyword evidence="5" id="KW-0547">Nucleotide-binding</keyword>
<dbReference type="InterPro" id="IPR039261">
    <property type="entry name" value="FNR_nucleotide-bd"/>
</dbReference>
<keyword evidence="12" id="KW-1185">Reference proteome</keyword>
<evidence type="ECO:0000256" key="5">
    <source>
        <dbReference type="ARBA" id="ARBA00022741"/>
    </source>
</evidence>
<dbReference type="InterPro" id="IPR051930">
    <property type="entry name" value="FNR_type-1"/>
</dbReference>
<dbReference type="EC" id="1.18.1.2" evidence="3"/>
<dbReference type="Proteomes" id="UP001199044">
    <property type="component" value="Unassembled WGS sequence"/>
</dbReference>
<keyword evidence="7" id="KW-0521">NADP</keyword>
<evidence type="ECO:0000256" key="7">
    <source>
        <dbReference type="ARBA" id="ARBA00022857"/>
    </source>
</evidence>
<dbReference type="PANTHER" id="PTHR47878:SF1">
    <property type="entry name" value="FLAVODOXIN_FERREDOXIN--NADP REDUCTASE"/>
    <property type="match status" value="1"/>
</dbReference>
<dbReference type="PANTHER" id="PTHR47878">
    <property type="entry name" value="OXIDOREDUCTASE FAD/NAD(P)-BINDING DOMAIN PROTEIN"/>
    <property type="match status" value="1"/>
</dbReference>
<comment type="catalytic activity">
    <reaction evidence="9">
        <text>2 reduced [2Fe-2S]-[ferredoxin] + NADP(+) + H(+) = 2 oxidized [2Fe-2S]-[ferredoxin] + NADPH</text>
        <dbReference type="Rhea" id="RHEA:20125"/>
        <dbReference type="Rhea" id="RHEA-COMP:10000"/>
        <dbReference type="Rhea" id="RHEA-COMP:10001"/>
        <dbReference type="ChEBI" id="CHEBI:15378"/>
        <dbReference type="ChEBI" id="CHEBI:33737"/>
        <dbReference type="ChEBI" id="CHEBI:33738"/>
        <dbReference type="ChEBI" id="CHEBI:57783"/>
        <dbReference type="ChEBI" id="CHEBI:58349"/>
        <dbReference type="EC" id="1.18.1.2"/>
    </reaction>
</comment>
<dbReference type="SUPFAM" id="SSF63380">
    <property type="entry name" value="Riboflavin synthase domain-like"/>
    <property type="match status" value="1"/>
</dbReference>
<accession>A0ABS7YL90</accession>
<dbReference type="PRINTS" id="PR00371">
    <property type="entry name" value="FPNCR"/>
</dbReference>
<organism evidence="11 12">
    <name type="scientific">Vibrio tritonius</name>
    <dbReference type="NCBI Taxonomy" id="1435069"/>
    <lineage>
        <taxon>Bacteria</taxon>
        <taxon>Pseudomonadati</taxon>
        <taxon>Pseudomonadota</taxon>
        <taxon>Gammaproteobacteria</taxon>
        <taxon>Vibrionales</taxon>
        <taxon>Vibrionaceae</taxon>
        <taxon>Vibrio</taxon>
    </lineage>
</organism>
<comment type="caution">
    <text evidence="11">The sequence shown here is derived from an EMBL/GenBank/DDBJ whole genome shotgun (WGS) entry which is preliminary data.</text>
</comment>
<feature type="domain" description="FAD-binding FR-type" evidence="10">
    <location>
        <begin position="4"/>
        <end position="113"/>
    </location>
</feature>
<name>A0ABS7YL90_9VIBR</name>
<evidence type="ECO:0000256" key="8">
    <source>
        <dbReference type="ARBA" id="ARBA00023002"/>
    </source>
</evidence>
<evidence type="ECO:0000256" key="1">
    <source>
        <dbReference type="ARBA" id="ARBA00001974"/>
    </source>
</evidence>
<dbReference type="PROSITE" id="PS51384">
    <property type="entry name" value="FAD_FR"/>
    <property type="match status" value="1"/>
</dbReference>
<dbReference type="SUPFAM" id="SSF52343">
    <property type="entry name" value="Ferredoxin reductase-like, C-terminal NADP-linked domain"/>
    <property type="match status" value="1"/>
</dbReference>
<reference evidence="12" key="1">
    <citation type="submission" date="2023-07" db="EMBL/GenBank/DDBJ databases">
        <title>Molecular identification of indigenous halophilic bacteria isolated from red sea cost, biodegradation of synthetic dyes and assessment of degraded metabolite toxicity.</title>
        <authorList>
            <person name="Chaieb K."/>
            <person name="Altayb H.N."/>
        </authorList>
    </citation>
    <scope>NUCLEOTIDE SEQUENCE [LARGE SCALE GENOMIC DNA]</scope>
    <source>
        <strain evidence="12">K20</strain>
    </source>
</reference>
<dbReference type="InterPro" id="IPR001709">
    <property type="entry name" value="Flavoprot_Pyr_Nucl_cyt_Rdtase"/>
</dbReference>
<keyword evidence="8" id="KW-0560">Oxidoreductase</keyword>
<evidence type="ECO:0000259" key="10">
    <source>
        <dbReference type="PROSITE" id="PS51384"/>
    </source>
</evidence>
<dbReference type="EMBL" id="JAIWIU010000058">
    <property type="protein sequence ID" value="MCA2016451.1"/>
    <property type="molecule type" value="Genomic_DNA"/>
</dbReference>
<dbReference type="InterPro" id="IPR001433">
    <property type="entry name" value="OxRdtase_FAD/NAD-bd"/>
</dbReference>
<comment type="cofactor">
    <cofactor evidence="1">
        <name>FAD</name>
        <dbReference type="ChEBI" id="CHEBI:57692"/>
    </cofactor>
</comment>
<evidence type="ECO:0000313" key="12">
    <source>
        <dbReference type="Proteomes" id="UP001199044"/>
    </source>
</evidence>
<proteinExistence type="inferred from homology"/>
<dbReference type="Gene3D" id="3.40.50.80">
    <property type="entry name" value="Nucleotide-binding domain of ferredoxin-NADP reductase (FNR) module"/>
    <property type="match status" value="1"/>
</dbReference>
<dbReference type="InterPro" id="IPR017927">
    <property type="entry name" value="FAD-bd_FR_type"/>
</dbReference>
<dbReference type="Gene3D" id="2.40.30.10">
    <property type="entry name" value="Translation factors"/>
    <property type="match status" value="1"/>
</dbReference>
<evidence type="ECO:0000256" key="4">
    <source>
        <dbReference type="ARBA" id="ARBA00022630"/>
    </source>
</evidence>
<gene>
    <name evidence="11" type="ORF">LDJ79_10035</name>
</gene>
<evidence type="ECO:0000256" key="6">
    <source>
        <dbReference type="ARBA" id="ARBA00022827"/>
    </source>
</evidence>
<protein>
    <recommendedName>
        <fullName evidence="3">ferredoxin--NADP(+) reductase</fullName>
        <ecNumber evidence="3">1.18.1.2</ecNumber>
    </recommendedName>
</protein>
<evidence type="ECO:0000313" key="11">
    <source>
        <dbReference type="EMBL" id="MCA2016451.1"/>
    </source>
</evidence>
<dbReference type="RefSeq" id="WP_225250486.1">
    <property type="nucleotide sequence ID" value="NZ_JAIWIU010000058.1"/>
</dbReference>
<keyword evidence="6" id="KW-0274">FAD</keyword>
<dbReference type="InterPro" id="IPR017938">
    <property type="entry name" value="Riboflavin_synthase-like_b-brl"/>
</dbReference>
<dbReference type="InterPro" id="IPR033892">
    <property type="entry name" value="FNR_bac"/>
</dbReference>
<evidence type="ECO:0000256" key="3">
    <source>
        <dbReference type="ARBA" id="ARBA00013223"/>
    </source>
</evidence>
<dbReference type="CDD" id="cd06195">
    <property type="entry name" value="FNR1"/>
    <property type="match status" value="1"/>
</dbReference>
<comment type="similarity">
    <text evidence="2">Belongs to the ferredoxin--NADP reductase type 1 family.</text>
</comment>
<evidence type="ECO:0000256" key="9">
    <source>
        <dbReference type="ARBA" id="ARBA00047776"/>
    </source>
</evidence>
<sequence length="258" mass="28770">MIPHDLVKGTVVGRHDWTSTLFSITVSTDIAPFQAGQFTKLALQNEQGDWIRKAYSIVNSPDIHSETNEPTASQIDFLIIHVKDGQLSPKLHRLHVGDTVWVGKQAAGFMTLDEIPEYAKELWLISSGTGIGPYLSMLSGPCLPFDTIVLVHAVRTQPDLVYRQHIEDQLQRYAGRLKYVPIVSRERVEGALSGRIPALIASGELEKAASVSFKPNQSFVYLCGNPEMIRDAKISLNDKGLTKHLRRKPGHVSSENYW</sequence>